<dbReference type="RefSeq" id="WP_012374257.1">
    <property type="nucleotide sequence ID" value="NC_010571.1"/>
</dbReference>
<keyword evidence="1" id="KW-0732">Signal</keyword>
<dbReference type="KEGG" id="ote:Oter_1434"/>
<evidence type="ECO:0000313" key="3">
    <source>
        <dbReference type="Proteomes" id="UP000007013"/>
    </source>
</evidence>
<dbReference type="HOGENOM" id="CLU_1650412_0_0_0"/>
<name>B1ZS43_OPITP</name>
<dbReference type="EMBL" id="CP001032">
    <property type="protein sequence ID" value="ACB74719.1"/>
    <property type="molecule type" value="Genomic_DNA"/>
</dbReference>
<feature type="signal peptide" evidence="1">
    <location>
        <begin position="1"/>
        <end position="23"/>
    </location>
</feature>
<dbReference type="InterPro" id="IPR021455">
    <property type="entry name" value="DUF3106"/>
</dbReference>
<keyword evidence="3" id="KW-1185">Reference proteome</keyword>
<protein>
    <recommendedName>
        <fullName evidence="4">DUF3106 domain-containing protein</fullName>
    </recommendedName>
</protein>
<reference evidence="2 3" key="1">
    <citation type="journal article" date="2011" name="J. Bacteriol.">
        <title>Genome sequence of the verrucomicrobium Opitutus terrae PB90-1, an abundant inhabitant of rice paddy soil ecosystems.</title>
        <authorList>
            <person name="van Passel M.W."/>
            <person name="Kant R."/>
            <person name="Palva A."/>
            <person name="Copeland A."/>
            <person name="Lucas S."/>
            <person name="Lapidus A."/>
            <person name="Glavina del Rio T."/>
            <person name="Pitluck S."/>
            <person name="Goltsman E."/>
            <person name="Clum A."/>
            <person name="Sun H."/>
            <person name="Schmutz J."/>
            <person name="Larimer F.W."/>
            <person name="Land M.L."/>
            <person name="Hauser L."/>
            <person name="Kyrpides N."/>
            <person name="Mikhailova N."/>
            <person name="Richardson P.P."/>
            <person name="Janssen P.H."/>
            <person name="de Vos W.M."/>
            <person name="Smidt H."/>
        </authorList>
    </citation>
    <scope>NUCLEOTIDE SEQUENCE [LARGE SCALE GENOMIC DNA]</scope>
    <source>
        <strain evidence="3">DSM 11246 / JCM 15787 / PB90-1</strain>
    </source>
</reference>
<dbReference type="OrthoDB" id="9918485at2"/>
<evidence type="ECO:0008006" key="4">
    <source>
        <dbReference type="Google" id="ProtNLM"/>
    </source>
</evidence>
<dbReference type="STRING" id="452637.Oter_1434"/>
<organism evidence="2 3">
    <name type="scientific">Opitutus terrae (strain DSM 11246 / JCM 15787 / PB90-1)</name>
    <dbReference type="NCBI Taxonomy" id="452637"/>
    <lineage>
        <taxon>Bacteria</taxon>
        <taxon>Pseudomonadati</taxon>
        <taxon>Verrucomicrobiota</taxon>
        <taxon>Opitutia</taxon>
        <taxon>Opitutales</taxon>
        <taxon>Opitutaceae</taxon>
        <taxon>Opitutus</taxon>
    </lineage>
</organism>
<sequence>MNSIRIFSTLLLALLASVTRTIAADPASTASPGTPPAREFAAVEQFLHLSDAELDEIARVVERIRAMTPEQRATLAKEIAAFRAMPEPQRRHLRQGWGQVSDELRDGWRAMMQAATPERHAEIRAKLQSLPPEERAAYRQRLVEEFLAQRHPPAATSREK</sequence>
<dbReference type="Pfam" id="PF11304">
    <property type="entry name" value="DUF3106"/>
    <property type="match status" value="1"/>
</dbReference>
<feature type="chain" id="PRO_5002774414" description="DUF3106 domain-containing protein" evidence="1">
    <location>
        <begin position="24"/>
        <end position="160"/>
    </location>
</feature>
<accession>B1ZS43</accession>
<gene>
    <name evidence="2" type="ordered locus">Oter_1434</name>
</gene>
<dbReference type="Proteomes" id="UP000007013">
    <property type="component" value="Chromosome"/>
</dbReference>
<proteinExistence type="predicted"/>
<evidence type="ECO:0000313" key="2">
    <source>
        <dbReference type="EMBL" id="ACB74719.1"/>
    </source>
</evidence>
<evidence type="ECO:0000256" key="1">
    <source>
        <dbReference type="SAM" id="SignalP"/>
    </source>
</evidence>
<dbReference type="AlphaFoldDB" id="B1ZS43"/>